<keyword evidence="1" id="KW-0092">Biotin</keyword>
<dbReference type="FunFam" id="2.40.50.100:FF:000003">
    <property type="entry name" value="Acetyl-CoA carboxylase biotin carboxyl carrier protein"/>
    <property type="match status" value="1"/>
</dbReference>
<reference evidence="3" key="2">
    <citation type="journal article" date="2021" name="Microbiome">
        <title>Successional dynamics and alternative stable states in a saline activated sludge microbial community over 9 years.</title>
        <authorList>
            <person name="Wang Y."/>
            <person name="Ye J."/>
            <person name="Ju F."/>
            <person name="Liu L."/>
            <person name="Boyd J.A."/>
            <person name="Deng Y."/>
            <person name="Parks D.H."/>
            <person name="Jiang X."/>
            <person name="Yin X."/>
            <person name="Woodcroft B.J."/>
            <person name="Tyson G.W."/>
            <person name="Hugenholtz P."/>
            <person name="Polz M.F."/>
            <person name="Zhang T."/>
        </authorList>
    </citation>
    <scope>NUCLEOTIDE SEQUENCE</scope>
    <source>
        <strain evidence="3">HKST-UBA01</strain>
    </source>
</reference>
<dbReference type="PROSITE" id="PS00188">
    <property type="entry name" value="BIOTIN"/>
    <property type="match status" value="1"/>
</dbReference>
<dbReference type="Gene3D" id="2.40.50.100">
    <property type="match status" value="1"/>
</dbReference>
<proteinExistence type="predicted"/>
<dbReference type="InterPro" id="IPR001882">
    <property type="entry name" value="Biotin_BS"/>
</dbReference>
<evidence type="ECO:0000313" key="4">
    <source>
        <dbReference type="Proteomes" id="UP000697710"/>
    </source>
</evidence>
<protein>
    <submittedName>
        <fullName evidence="3">Biotin/lipoyl-binding protein</fullName>
    </submittedName>
</protein>
<dbReference type="SUPFAM" id="SSF51230">
    <property type="entry name" value="Single hybrid motif"/>
    <property type="match status" value="1"/>
</dbReference>
<accession>A0A956RQK3</accession>
<dbReference type="Proteomes" id="UP000697710">
    <property type="component" value="Unassembled WGS sequence"/>
</dbReference>
<sequence>DQERILDVEGDRDRFRIAGDDGDRLLQWSNLGHGRHLIVVDGRSHFARIHRGGAGEYTIEVEGRQTAVRAFDEISARASRAQQEVRGAAGPAEVLAPMPGTVIQVLVSEGDSVDQGQALFTIEAMKMQNEIAAPIAGVVRGLRIEPGQAVEARFKVCRIEP</sequence>
<dbReference type="InterPro" id="IPR000089">
    <property type="entry name" value="Biotin_lipoyl"/>
</dbReference>
<dbReference type="PROSITE" id="PS50968">
    <property type="entry name" value="BIOTINYL_LIPOYL"/>
    <property type="match status" value="1"/>
</dbReference>
<organism evidence="3 4">
    <name type="scientific">Eiseniibacteriota bacterium</name>
    <dbReference type="NCBI Taxonomy" id="2212470"/>
    <lineage>
        <taxon>Bacteria</taxon>
        <taxon>Candidatus Eiseniibacteriota</taxon>
    </lineage>
</organism>
<dbReference type="AlphaFoldDB" id="A0A956RQK3"/>
<feature type="domain" description="Lipoyl-binding" evidence="2">
    <location>
        <begin position="85"/>
        <end position="160"/>
    </location>
</feature>
<dbReference type="InterPro" id="IPR050709">
    <property type="entry name" value="Biotin_Carboxyl_Carrier/Decarb"/>
</dbReference>
<dbReference type="CDD" id="cd06850">
    <property type="entry name" value="biotinyl_domain"/>
    <property type="match status" value="1"/>
</dbReference>
<dbReference type="InterPro" id="IPR011053">
    <property type="entry name" value="Single_hybrid_motif"/>
</dbReference>
<gene>
    <name evidence="3" type="ORF">KC729_19210</name>
</gene>
<dbReference type="Pfam" id="PF00364">
    <property type="entry name" value="Biotin_lipoyl"/>
    <property type="match status" value="1"/>
</dbReference>
<feature type="non-terminal residue" evidence="3">
    <location>
        <position position="1"/>
    </location>
</feature>
<name>A0A956RQK3_UNCEI</name>
<dbReference type="EMBL" id="JAGQHR010000855">
    <property type="protein sequence ID" value="MCA9729821.1"/>
    <property type="molecule type" value="Genomic_DNA"/>
</dbReference>
<reference evidence="3" key="1">
    <citation type="submission" date="2020-04" db="EMBL/GenBank/DDBJ databases">
        <authorList>
            <person name="Zhang T."/>
        </authorList>
    </citation>
    <scope>NUCLEOTIDE SEQUENCE</scope>
    <source>
        <strain evidence="3">HKST-UBA01</strain>
    </source>
</reference>
<evidence type="ECO:0000259" key="2">
    <source>
        <dbReference type="PROSITE" id="PS50968"/>
    </source>
</evidence>
<evidence type="ECO:0000256" key="1">
    <source>
        <dbReference type="ARBA" id="ARBA00023267"/>
    </source>
</evidence>
<comment type="caution">
    <text evidence="3">The sequence shown here is derived from an EMBL/GenBank/DDBJ whole genome shotgun (WGS) entry which is preliminary data.</text>
</comment>
<dbReference type="PANTHER" id="PTHR45266:SF3">
    <property type="entry name" value="OXALOACETATE DECARBOXYLASE ALPHA CHAIN"/>
    <property type="match status" value="1"/>
</dbReference>
<evidence type="ECO:0000313" key="3">
    <source>
        <dbReference type="EMBL" id="MCA9729821.1"/>
    </source>
</evidence>
<dbReference type="PANTHER" id="PTHR45266">
    <property type="entry name" value="OXALOACETATE DECARBOXYLASE ALPHA CHAIN"/>
    <property type="match status" value="1"/>
</dbReference>